<sequence>MLETIISRELTAIHPRDHYALFTLYSSSKFDVLRIALDKTVEKRGSQKFIYIWENQLVGIESSDYQKRLWIRYKKPFKCVHFSRDCPRNHGYHHVKQKRLTLIWK</sequence>
<protein>
    <submittedName>
        <fullName evidence="1">Uncharacterized protein</fullName>
    </submittedName>
</protein>
<reference evidence="1 2" key="1">
    <citation type="submission" date="2017-04" db="EMBL/GenBank/DDBJ databases">
        <authorList>
            <person name="Veseli I.A."/>
            <person name="Tang C."/>
            <person name="Pombert J.-F."/>
        </authorList>
    </citation>
    <scope>NUCLEOTIDE SEQUENCE [LARGE SCALE GENOMIC DNA]</scope>
    <source>
        <strain evidence="1 2">ATCC 700373</strain>
    </source>
</reference>
<dbReference type="Proteomes" id="UP000242864">
    <property type="component" value="Chromosome"/>
</dbReference>
<name>A0AAC9RQY6_9STAP</name>
<organism evidence="1 2">
    <name type="scientific">Staphylococcus lutrae</name>
    <dbReference type="NCBI Taxonomy" id="155085"/>
    <lineage>
        <taxon>Bacteria</taxon>
        <taxon>Bacillati</taxon>
        <taxon>Bacillota</taxon>
        <taxon>Bacilli</taxon>
        <taxon>Bacillales</taxon>
        <taxon>Staphylococcaceae</taxon>
        <taxon>Staphylococcus</taxon>
    </lineage>
</organism>
<dbReference type="EMBL" id="CP020773">
    <property type="protein sequence ID" value="ARJ50668.1"/>
    <property type="molecule type" value="Genomic_DNA"/>
</dbReference>
<gene>
    <name evidence="1" type="ORF">B5P37_04715</name>
</gene>
<evidence type="ECO:0000313" key="1">
    <source>
        <dbReference type="EMBL" id="ARJ50668.1"/>
    </source>
</evidence>
<evidence type="ECO:0000313" key="2">
    <source>
        <dbReference type="Proteomes" id="UP000242864"/>
    </source>
</evidence>
<dbReference type="KEGG" id="slz:B5P37_04715"/>
<dbReference type="AlphaFoldDB" id="A0AAC9RQY6"/>
<keyword evidence="2" id="KW-1185">Reference proteome</keyword>
<proteinExistence type="predicted"/>
<accession>A0AAC9RQY6</accession>